<gene>
    <name evidence="1" type="ORF">RQM59_12430</name>
</gene>
<comment type="caution">
    <text evidence="1">The sequence shown here is derived from an EMBL/GenBank/DDBJ whole genome shotgun (WGS) entry which is preliminary data.</text>
</comment>
<dbReference type="RefSeq" id="WP_349242444.1">
    <property type="nucleotide sequence ID" value="NZ_JAVTTO010000004.1"/>
</dbReference>
<name>A0ABU3LHK1_9FLAO</name>
<protein>
    <submittedName>
        <fullName evidence="1">Uncharacterized protein</fullName>
    </submittedName>
</protein>
<sequence length="115" mass="13276">MENKILKPAQDSFEFVVNKRQVSKEKTLHSSILFKKVQSFANEFIIPNKNILDTSPKSFELNFIQNAYLNEELVVKNQIKKLNSTYLILLITVSKKTQKDPICEATFGYTFKKAS</sequence>
<evidence type="ECO:0000313" key="2">
    <source>
        <dbReference type="Proteomes" id="UP001257277"/>
    </source>
</evidence>
<dbReference type="Gene3D" id="3.10.129.10">
    <property type="entry name" value="Hotdog Thioesterase"/>
    <property type="match status" value="1"/>
</dbReference>
<keyword evidence="2" id="KW-1185">Reference proteome</keyword>
<dbReference type="Proteomes" id="UP001257277">
    <property type="component" value="Unassembled WGS sequence"/>
</dbReference>
<evidence type="ECO:0000313" key="1">
    <source>
        <dbReference type="EMBL" id="MDT7833195.1"/>
    </source>
</evidence>
<proteinExistence type="predicted"/>
<organism evidence="1 2">
    <name type="scientific">Asprobacillus argus</name>
    <dbReference type="NCBI Taxonomy" id="3076534"/>
    <lineage>
        <taxon>Bacteria</taxon>
        <taxon>Pseudomonadati</taxon>
        <taxon>Bacteroidota</taxon>
        <taxon>Flavobacteriia</taxon>
        <taxon>Flavobacteriales</taxon>
        <taxon>Flavobacteriaceae</taxon>
        <taxon>Asprobacillus</taxon>
    </lineage>
</organism>
<dbReference type="EMBL" id="JAVTTO010000004">
    <property type="protein sequence ID" value="MDT7833195.1"/>
    <property type="molecule type" value="Genomic_DNA"/>
</dbReference>
<accession>A0ABU3LHK1</accession>
<reference evidence="1 2" key="1">
    <citation type="submission" date="2023-09" db="EMBL/GenBank/DDBJ databases">
        <title>Novel taxa isolated from Blanes Bay.</title>
        <authorList>
            <person name="Rey-Velasco X."/>
            <person name="Lucena T."/>
        </authorList>
    </citation>
    <scope>NUCLEOTIDE SEQUENCE [LARGE SCALE GENOMIC DNA]</scope>
    <source>
        <strain evidence="1 2">S356</strain>
    </source>
</reference>